<keyword evidence="2" id="KW-0238">DNA-binding</keyword>
<dbReference type="Proteomes" id="UP001570417">
    <property type="component" value="Unassembled WGS sequence"/>
</dbReference>
<gene>
    <name evidence="2" type="ORF">AB4566_09305</name>
</gene>
<dbReference type="InterPro" id="IPR044922">
    <property type="entry name" value="DUF2063_N_sf"/>
</dbReference>
<sequence length="265" mass="29665">MSDSLAKIQQEFARALKYESDGERCDIVSDHFSDTQRIQIYRNNFVISLSEVMSATYPMVEALVGEECFTQLARQYVLSTPLHSADVSEYGEGFSETIQLFPSVIEAAPYLSEVARFEWCCDQTFRSAQCELTLKTIQPLTELVHVAPEMHHSLMLHLKDGVSLFDSPYALYSLQQAILDNNIEQLNIQQSETGVITLANTQHTNDELIVCHSLTNEAYQLVIAINDGNSLSEIDPHLLPHLDSIISLGIVAGFSVSATKEKIYE</sequence>
<evidence type="ECO:0000259" key="1">
    <source>
        <dbReference type="Pfam" id="PF09836"/>
    </source>
</evidence>
<evidence type="ECO:0000313" key="2">
    <source>
        <dbReference type="EMBL" id="MFA0568473.1"/>
    </source>
</evidence>
<name>A0ABV4NB27_9VIBR</name>
<reference evidence="2 3" key="1">
    <citation type="journal article" date="2024" name="ISME J.">
        <title>Tailless and filamentous prophages are predominant in marine Vibrio.</title>
        <authorList>
            <person name="Steensen K."/>
            <person name="Seneca J."/>
            <person name="Bartlau N."/>
            <person name="Yu X.A."/>
            <person name="Hussain F.A."/>
            <person name="Polz M.F."/>
        </authorList>
    </citation>
    <scope>NUCLEOTIDE SEQUENCE [LARGE SCALE GENOMIC DNA]</scope>
    <source>
        <strain evidence="2 3">10N.222.51.A1</strain>
    </source>
</reference>
<evidence type="ECO:0000313" key="3">
    <source>
        <dbReference type="Proteomes" id="UP001570417"/>
    </source>
</evidence>
<dbReference type="GO" id="GO:0003677">
    <property type="term" value="F:DNA binding"/>
    <property type="evidence" value="ECO:0007669"/>
    <property type="project" value="UniProtKB-KW"/>
</dbReference>
<dbReference type="InterPro" id="IPR018640">
    <property type="entry name" value="DUF2063"/>
</dbReference>
<accession>A0ABV4NB27</accession>
<organism evidence="2 3">
    <name type="scientific">Vibrio gallaecicus</name>
    <dbReference type="NCBI Taxonomy" id="552386"/>
    <lineage>
        <taxon>Bacteria</taxon>
        <taxon>Pseudomonadati</taxon>
        <taxon>Pseudomonadota</taxon>
        <taxon>Gammaproteobacteria</taxon>
        <taxon>Vibrionales</taxon>
        <taxon>Vibrionaceae</taxon>
        <taxon>Vibrio</taxon>
    </lineage>
</organism>
<keyword evidence="3" id="KW-1185">Reference proteome</keyword>
<comment type="caution">
    <text evidence="2">The sequence shown here is derived from an EMBL/GenBank/DDBJ whole genome shotgun (WGS) entry which is preliminary data.</text>
</comment>
<proteinExistence type="predicted"/>
<dbReference type="Gene3D" id="1.10.150.690">
    <property type="entry name" value="DUF2063"/>
    <property type="match status" value="1"/>
</dbReference>
<dbReference type="EMBL" id="JBFRUW010000024">
    <property type="protein sequence ID" value="MFA0568473.1"/>
    <property type="molecule type" value="Genomic_DNA"/>
</dbReference>
<protein>
    <submittedName>
        <fullName evidence="2">DNA-binding domain-containing protein</fullName>
    </submittedName>
</protein>
<feature type="domain" description="Putative DNA-binding" evidence="1">
    <location>
        <begin position="8"/>
        <end position="96"/>
    </location>
</feature>
<dbReference type="Pfam" id="PF09836">
    <property type="entry name" value="DUF2063"/>
    <property type="match status" value="1"/>
</dbReference>
<dbReference type="RefSeq" id="WP_372265938.1">
    <property type="nucleotide sequence ID" value="NZ_JBFRUW010000024.1"/>
</dbReference>